<evidence type="ECO:0000256" key="1">
    <source>
        <dbReference type="SAM" id="MobiDB-lite"/>
    </source>
</evidence>
<proteinExistence type="predicted"/>
<dbReference type="AlphaFoldDB" id="A0A423XPC7"/>
<accession>A0A423XPC7</accession>
<dbReference type="Proteomes" id="UP000285146">
    <property type="component" value="Unassembled WGS sequence"/>
</dbReference>
<protein>
    <submittedName>
        <fullName evidence="2">Uncharacterized protein</fullName>
    </submittedName>
</protein>
<reference evidence="2 3" key="1">
    <citation type="submission" date="2015-09" db="EMBL/GenBank/DDBJ databases">
        <title>Host preference determinants of Valsa canker pathogens revealed by comparative genomics.</title>
        <authorList>
            <person name="Yin Z."/>
            <person name="Huang L."/>
        </authorList>
    </citation>
    <scope>NUCLEOTIDE SEQUENCE [LARGE SCALE GENOMIC DNA]</scope>
    <source>
        <strain evidence="2 3">SXYLt</strain>
    </source>
</reference>
<dbReference type="InParanoid" id="A0A423XPC7"/>
<gene>
    <name evidence="2" type="ORF">VPNG_00081</name>
</gene>
<evidence type="ECO:0000313" key="3">
    <source>
        <dbReference type="Proteomes" id="UP000285146"/>
    </source>
</evidence>
<name>A0A423XPC7_9PEZI</name>
<dbReference type="OrthoDB" id="2841597at2759"/>
<evidence type="ECO:0000313" key="2">
    <source>
        <dbReference type="EMBL" id="ROW18372.1"/>
    </source>
</evidence>
<comment type="caution">
    <text evidence="2">The sequence shown here is derived from an EMBL/GenBank/DDBJ whole genome shotgun (WGS) entry which is preliminary data.</text>
</comment>
<keyword evidence="3" id="KW-1185">Reference proteome</keyword>
<organism evidence="2 3">
    <name type="scientific">Cytospora leucostoma</name>
    <dbReference type="NCBI Taxonomy" id="1230097"/>
    <lineage>
        <taxon>Eukaryota</taxon>
        <taxon>Fungi</taxon>
        <taxon>Dikarya</taxon>
        <taxon>Ascomycota</taxon>
        <taxon>Pezizomycotina</taxon>
        <taxon>Sordariomycetes</taxon>
        <taxon>Sordariomycetidae</taxon>
        <taxon>Diaporthales</taxon>
        <taxon>Cytosporaceae</taxon>
        <taxon>Cytospora</taxon>
    </lineage>
</organism>
<sequence length="308" mass="35294">MSSSPLQPTLRPGVDPAAFAARAIGRTPEEHEQLERMLAERRRARRTGVRFPHRDIDIAAAERESLRRQEERQREVLRRREEYHREVCRLDEERQRELRRLDELQQIEAAAEHFRANAEAHRRRADRSLPISSAPEPSRPLEGSTAQRRAALLAPFGFTRRRPAKGASCRGSGWHKKGWRFMGEMWINVKVGGEYTRGQDVDEDLTLAGFVEQIQSSQEGTDFQPSNGQTWDLLFRKKSLRQLLVDMEAQGLRGDDVLVRFIFVNLRLFTRPPVSYYRSAAFQAHRPRIEGSRLSAALLAVGTGTTGC</sequence>
<feature type="region of interest" description="Disordered" evidence="1">
    <location>
        <begin position="116"/>
        <end position="145"/>
    </location>
</feature>
<dbReference type="EMBL" id="LKEB01000001">
    <property type="protein sequence ID" value="ROW18372.1"/>
    <property type="molecule type" value="Genomic_DNA"/>
</dbReference>